<keyword evidence="2" id="KW-0472">Membrane</keyword>
<name>K1T944_9ZZZZ</name>
<dbReference type="AlphaFoldDB" id="K1T944"/>
<dbReference type="EMBL" id="AJWZ01007812">
    <property type="protein sequence ID" value="EKC55861.1"/>
    <property type="molecule type" value="Genomic_DNA"/>
</dbReference>
<feature type="region of interest" description="Disordered" evidence="1">
    <location>
        <begin position="65"/>
        <end position="99"/>
    </location>
</feature>
<organism evidence="3">
    <name type="scientific">human gut metagenome</name>
    <dbReference type="NCBI Taxonomy" id="408170"/>
    <lineage>
        <taxon>unclassified sequences</taxon>
        <taxon>metagenomes</taxon>
        <taxon>organismal metagenomes</taxon>
    </lineage>
</organism>
<evidence type="ECO:0000313" key="3">
    <source>
        <dbReference type="EMBL" id="EKC55861.1"/>
    </source>
</evidence>
<evidence type="ECO:0000256" key="2">
    <source>
        <dbReference type="SAM" id="Phobius"/>
    </source>
</evidence>
<feature type="non-terminal residue" evidence="3">
    <location>
        <position position="189"/>
    </location>
</feature>
<proteinExistence type="predicted"/>
<accession>K1T944</accession>
<gene>
    <name evidence="3" type="ORF">OBE_11356</name>
</gene>
<evidence type="ECO:0000256" key="1">
    <source>
        <dbReference type="SAM" id="MobiDB-lite"/>
    </source>
</evidence>
<reference evidence="3" key="1">
    <citation type="journal article" date="2013" name="Environ. Microbiol.">
        <title>Microbiota from the distal guts of lean and obese adolescents exhibit partial functional redundancy besides clear differences in community structure.</title>
        <authorList>
            <person name="Ferrer M."/>
            <person name="Ruiz A."/>
            <person name="Lanza F."/>
            <person name="Haange S.B."/>
            <person name="Oberbach A."/>
            <person name="Till H."/>
            <person name="Bargiela R."/>
            <person name="Campoy C."/>
            <person name="Segura M.T."/>
            <person name="Richter M."/>
            <person name="von Bergen M."/>
            <person name="Seifert J."/>
            <person name="Suarez A."/>
        </authorList>
    </citation>
    <scope>NUCLEOTIDE SEQUENCE</scope>
</reference>
<comment type="caution">
    <text evidence="3">The sequence shown here is derived from an EMBL/GenBank/DDBJ whole genome shotgun (WGS) entry which is preliminary data.</text>
</comment>
<protein>
    <submittedName>
        <fullName evidence="3">Uncharacterized protein</fullName>
    </submittedName>
</protein>
<feature type="transmembrane region" description="Helical" evidence="2">
    <location>
        <begin position="34"/>
        <end position="53"/>
    </location>
</feature>
<sequence>MKTDDLLDALGEADPAYIQEAEDVRYLGARRKHFMQMAACVALLLIGGSYGIWQQYENTARTDMAKTESAETAEAYDTASSDGIMTSDAATPDGTAESAKEYEAAAQSTAGDGNGIQEAAQPESAAGIDWYFNEVEELQTSIACGAEAAKTVSLTEEQLQNYYGIKVIPDAIPDGYVQTDEEKTYQIGY</sequence>
<keyword evidence="2" id="KW-0812">Transmembrane</keyword>
<keyword evidence="2" id="KW-1133">Transmembrane helix</keyword>